<feature type="domain" description="AAA+ ATPase" evidence="5">
    <location>
        <begin position="33"/>
        <end position="196"/>
    </location>
</feature>
<dbReference type="OrthoDB" id="761538at2759"/>
<dbReference type="GO" id="GO:0003677">
    <property type="term" value="F:DNA binding"/>
    <property type="evidence" value="ECO:0007669"/>
    <property type="project" value="InterPro"/>
</dbReference>
<dbReference type="GO" id="GO:0005663">
    <property type="term" value="C:DNA replication factor C complex"/>
    <property type="evidence" value="ECO:0000318"/>
    <property type="project" value="GO_Central"/>
</dbReference>
<evidence type="ECO:0000256" key="1">
    <source>
        <dbReference type="ARBA" id="ARBA00004123"/>
    </source>
</evidence>
<dbReference type="SUPFAM" id="SSF48019">
    <property type="entry name" value="post-AAA+ oligomerization domain-like"/>
    <property type="match status" value="1"/>
</dbReference>
<dbReference type="InterPro" id="IPR008921">
    <property type="entry name" value="DNA_pol3_clamp-load_cplx_C"/>
</dbReference>
<dbReference type="InterPro" id="IPR050238">
    <property type="entry name" value="DNA_Rep/Repair_Clamp_Loader"/>
</dbReference>
<dbReference type="PANTHER" id="PTHR11669">
    <property type="entry name" value="REPLICATION FACTOR C / DNA POLYMERASE III GAMMA-TAU SUBUNIT"/>
    <property type="match status" value="1"/>
</dbReference>
<dbReference type="GeneID" id="10499571"/>
<dbReference type="Pfam" id="PF22534">
    <property type="entry name" value="RFC_C"/>
    <property type="match status" value="1"/>
</dbReference>
<dbReference type="PANTHER" id="PTHR11669:SF1">
    <property type="entry name" value="REPLICATION FACTOR C SUBUNIT 3"/>
    <property type="match status" value="1"/>
</dbReference>
<dbReference type="FunCoup" id="F0ZN95">
    <property type="interactions" value="670"/>
</dbReference>
<name>F0ZN95_DICPU</name>
<dbReference type="OMA" id="LKADIMH"/>
<dbReference type="InterPro" id="IPR027417">
    <property type="entry name" value="P-loop_NTPase"/>
</dbReference>
<dbReference type="SMART" id="SM00382">
    <property type="entry name" value="AAA"/>
    <property type="match status" value="1"/>
</dbReference>
<sequence length="349" mass="39902">MLWIDKYKPSSLDKMDYHKDISANLKNMIKSGDFPHLLVYGPSGAGKKTRILAILQEIYGVNVNKLKIDHRTFKHPTSSKSIQITTISSHYHIEISPGEAGSYDRVVIQTIIKEIAQSPPIENADLGPFKIVILNEVDKLSKDAQHALRRTMEKYATFCRLILCCDSTAKVIDPIKSRCLGIRIPAPTNEEIEKVLSKVAQSEKFELPSKLSQNIANQCNGNLRYALLLLESQKAKQYPFQSSEIPLLDWENYISQIVNDIFQEQSPAKLLVIRAKLYELLGHCIPPDLIFKTICLELFKKLDQDLKFEAIHWASYYQHKSQLGSKPIFHLEAFIAKFMSIYKNRLQKN</sequence>
<evidence type="ECO:0000256" key="3">
    <source>
        <dbReference type="ARBA" id="ARBA00022705"/>
    </source>
</evidence>
<accession>F0ZN95</accession>
<dbReference type="Pfam" id="PF21960">
    <property type="entry name" value="RCF1-5-like_lid"/>
    <property type="match status" value="1"/>
</dbReference>
<evidence type="ECO:0000313" key="7">
    <source>
        <dbReference type="Proteomes" id="UP000001064"/>
    </source>
</evidence>
<dbReference type="InterPro" id="IPR003593">
    <property type="entry name" value="AAA+_ATPase"/>
</dbReference>
<dbReference type="FunFam" id="1.10.8.60:FF:000030">
    <property type="entry name" value="replication factor C subunit 3"/>
    <property type="match status" value="1"/>
</dbReference>
<dbReference type="Proteomes" id="UP000001064">
    <property type="component" value="Unassembled WGS sequence"/>
</dbReference>
<proteinExistence type="inferred from homology"/>
<dbReference type="GO" id="GO:0006281">
    <property type="term" value="P:DNA repair"/>
    <property type="evidence" value="ECO:0000318"/>
    <property type="project" value="GO_Central"/>
</dbReference>
<dbReference type="Pfam" id="PF13177">
    <property type="entry name" value="DNA_pol3_delta2"/>
    <property type="match status" value="1"/>
</dbReference>
<organism evidence="6 7">
    <name type="scientific">Dictyostelium purpureum</name>
    <name type="common">Slime mold</name>
    <dbReference type="NCBI Taxonomy" id="5786"/>
    <lineage>
        <taxon>Eukaryota</taxon>
        <taxon>Amoebozoa</taxon>
        <taxon>Evosea</taxon>
        <taxon>Eumycetozoa</taxon>
        <taxon>Dictyostelia</taxon>
        <taxon>Dictyosteliales</taxon>
        <taxon>Dictyosteliaceae</taxon>
        <taxon>Dictyostelium</taxon>
    </lineage>
</organism>
<dbReference type="InParanoid" id="F0ZN95"/>
<keyword evidence="3" id="KW-0235">DNA replication</keyword>
<dbReference type="Gene3D" id="1.20.272.10">
    <property type="match status" value="1"/>
</dbReference>
<dbReference type="GO" id="GO:0008094">
    <property type="term" value="F:ATP-dependent activity, acting on DNA"/>
    <property type="evidence" value="ECO:0007669"/>
    <property type="project" value="UniProtKB-ARBA"/>
</dbReference>
<reference evidence="7" key="1">
    <citation type="journal article" date="2011" name="Genome Biol.">
        <title>Comparative genomics of the social amoebae Dictyostelium discoideum and Dictyostelium purpureum.</title>
        <authorList>
            <consortium name="US DOE Joint Genome Institute (JGI-PGF)"/>
            <person name="Sucgang R."/>
            <person name="Kuo A."/>
            <person name="Tian X."/>
            <person name="Salerno W."/>
            <person name="Parikh A."/>
            <person name="Feasley C.L."/>
            <person name="Dalin E."/>
            <person name="Tu H."/>
            <person name="Huang E."/>
            <person name="Barry K."/>
            <person name="Lindquist E."/>
            <person name="Shapiro H."/>
            <person name="Bruce D."/>
            <person name="Schmutz J."/>
            <person name="Salamov A."/>
            <person name="Fey P."/>
            <person name="Gaudet P."/>
            <person name="Anjard C."/>
            <person name="Babu M.M."/>
            <person name="Basu S."/>
            <person name="Bushmanova Y."/>
            <person name="van der Wel H."/>
            <person name="Katoh-Kurasawa M."/>
            <person name="Dinh C."/>
            <person name="Coutinho P.M."/>
            <person name="Saito T."/>
            <person name="Elias M."/>
            <person name="Schaap P."/>
            <person name="Kay R.R."/>
            <person name="Henrissat B."/>
            <person name="Eichinger L."/>
            <person name="Rivero F."/>
            <person name="Putnam N.H."/>
            <person name="West C.M."/>
            <person name="Loomis W.F."/>
            <person name="Chisholm R.L."/>
            <person name="Shaulsky G."/>
            <person name="Strassmann J.E."/>
            <person name="Queller D.C."/>
            <person name="Kuspa A."/>
            <person name="Grigoriev I.V."/>
        </authorList>
    </citation>
    <scope>NUCLEOTIDE SEQUENCE [LARGE SCALE GENOMIC DNA]</scope>
    <source>
        <strain evidence="7">QSDP1</strain>
    </source>
</reference>
<gene>
    <name evidence="6" type="ORF">DICPUDRAFT_34783</name>
</gene>
<dbReference type="AlphaFoldDB" id="F0ZN95"/>
<dbReference type="Gene3D" id="1.10.8.60">
    <property type="match status" value="1"/>
</dbReference>
<evidence type="ECO:0000256" key="2">
    <source>
        <dbReference type="ARBA" id="ARBA00005378"/>
    </source>
</evidence>
<dbReference type="GO" id="GO:0005634">
    <property type="term" value="C:nucleus"/>
    <property type="evidence" value="ECO:0000318"/>
    <property type="project" value="GO_Central"/>
</dbReference>
<dbReference type="GO" id="GO:0006271">
    <property type="term" value="P:DNA strand elongation involved in DNA replication"/>
    <property type="evidence" value="ECO:0007669"/>
    <property type="project" value="UniProtKB-ARBA"/>
</dbReference>
<comment type="similarity">
    <text evidence="2">Belongs to the activator 1 small subunits family.</text>
</comment>
<dbReference type="RefSeq" id="XP_003288889.1">
    <property type="nucleotide sequence ID" value="XM_003288841.1"/>
</dbReference>
<protein>
    <submittedName>
        <fullName evidence="6">Replication factor C subunit</fullName>
    </submittedName>
</protein>
<dbReference type="CDD" id="cd00009">
    <property type="entry name" value="AAA"/>
    <property type="match status" value="1"/>
</dbReference>
<dbReference type="KEGG" id="dpp:DICPUDRAFT_34783"/>
<dbReference type="FunFam" id="3.40.50.300:FF:000136">
    <property type="entry name" value="Replication factor C subunit 5"/>
    <property type="match status" value="1"/>
</dbReference>
<evidence type="ECO:0000256" key="4">
    <source>
        <dbReference type="ARBA" id="ARBA00023242"/>
    </source>
</evidence>
<dbReference type="STRING" id="5786.F0ZN95"/>
<keyword evidence="7" id="KW-1185">Reference proteome</keyword>
<dbReference type="SUPFAM" id="SSF52540">
    <property type="entry name" value="P-loop containing nucleoside triphosphate hydrolases"/>
    <property type="match status" value="1"/>
</dbReference>
<dbReference type="Gene3D" id="3.40.50.300">
    <property type="entry name" value="P-loop containing nucleotide triphosphate hydrolases"/>
    <property type="match status" value="1"/>
</dbReference>
<evidence type="ECO:0000313" key="6">
    <source>
        <dbReference type="EMBL" id="EGC34565.1"/>
    </source>
</evidence>
<dbReference type="VEuPathDB" id="AmoebaDB:DICPUDRAFT_34783"/>
<evidence type="ECO:0000259" key="5">
    <source>
        <dbReference type="SMART" id="SM00382"/>
    </source>
</evidence>
<keyword evidence="4" id="KW-0539">Nucleus</keyword>
<comment type="subcellular location">
    <subcellularLocation>
        <location evidence="1">Nucleus</location>
    </subcellularLocation>
</comment>
<dbReference type="GO" id="GO:0006261">
    <property type="term" value="P:DNA-templated DNA replication"/>
    <property type="evidence" value="ECO:0000318"/>
    <property type="project" value="GO_Central"/>
</dbReference>
<dbReference type="EMBL" id="GL871092">
    <property type="protein sequence ID" value="EGC34565.1"/>
    <property type="molecule type" value="Genomic_DNA"/>
</dbReference>
<dbReference type="eggNOG" id="KOG2035">
    <property type="taxonomic scope" value="Eukaryota"/>
</dbReference>
<dbReference type="FunFam" id="1.20.272.10:FF:000002">
    <property type="entry name" value="Replication factor C subunit 3"/>
    <property type="match status" value="1"/>
</dbReference>